<gene>
    <name evidence="3" type="ORF">F9Y85_13790</name>
    <name evidence="4" type="ORF">R5H13_15205</name>
</gene>
<proteinExistence type="predicted"/>
<keyword evidence="1" id="KW-0175">Coiled coil</keyword>
<keyword evidence="2" id="KW-0472">Membrane</keyword>
<evidence type="ECO:0000313" key="6">
    <source>
        <dbReference type="Proteomes" id="UP001304419"/>
    </source>
</evidence>
<protein>
    <submittedName>
        <fullName evidence="3">Uncharacterized protein</fullName>
    </submittedName>
</protein>
<dbReference type="RefSeq" id="WP_193522063.1">
    <property type="nucleotide sequence ID" value="NZ_CBCSDF010000011.1"/>
</dbReference>
<organism evidence="3 5">
    <name type="scientific">Pseudoalteromonas maricaloris</name>
    <dbReference type="NCBI Taxonomy" id="184924"/>
    <lineage>
        <taxon>Bacteria</taxon>
        <taxon>Pseudomonadati</taxon>
        <taxon>Pseudomonadota</taxon>
        <taxon>Gammaproteobacteria</taxon>
        <taxon>Alteromonadales</taxon>
        <taxon>Pseudoalteromonadaceae</taxon>
        <taxon>Pseudoalteromonas</taxon>
    </lineage>
</organism>
<dbReference type="Proteomes" id="UP000646877">
    <property type="component" value="Unassembled WGS sequence"/>
</dbReference>
<keyword evidence="2" id="KW-1133">Transmembrane helix</keyword>
<dbReference type="Proteomes" id="UP001304419">
    <property type="component" value="Chromosome 1"/>
</dbReference>
<feature type="transmembrane region" description="Helical" evidence="2">
    <location>
        <begin position="227"/>
        <end position="244"/>
    </location>
</feature>
<keyword evidence="6" id="KW-1185">Reference proteome</keyword>
<dbReference type="AlphaFoldDB" id="A0A8I2H3C9"/>
<evidence type="ECO:0000256" key="2">
    <source>
        <dbReference type="SAM" id="Phobius"/>
    </source>
</evidence>
<evidence type="ECO:0000256" key="1">
    <source>
        <dbReference type="SAM" id="Coils"/>
    </source>
</evidence>
<name>A0A8I2H3C9_9GAMM</name>
<reference evidence="3" key="1">
    <citation type="submission" date="2019-10" db="EMBL/GenBank/DDBJ databases">
        <authorList>
            <person name="Paulsen S."/>
        </authorList>
    </citation>
    <scope>NUCLEOTIDE SEQUENCE</scope>
    <source>
        <strain evidence="3">LMG 19692</strain>
    </source>
</reference>
<reference evidence="4 6" key="2">
    <citation type="submission" date="2023-10" db="EMBL/GenBank/DDBJ databases">
        <title>To unveil natural product biosynthetic capacity in Pseudoalteromonas.</title>
        <authorList>
            <person name="Wang J."/>
        </authorList>
    </citation>
    <scope>NUCLEOTIDE SEQUENCE [LARGE SCALE GENOMIC DNA]</scope>
    <source>
        <strain evidence="4 6">DSM 15914</strain>
    </source>
</reference>
<dbReference type="PROSITE" id="PS51257">
    <property type="entry name" value="PROKAR_LIPOPROTEIN"/>
    <property type="match status" value="1"/>
</dbReference>
<evidence type="ECO:0000313" key="4">
    <source>
        <dbReference type="EMBL" id="WOX27984.1"/>
    </source>
</evidence>
<sequence>MYKKALIVINLIFFSLILSGCSDSRKIENLKQQLQDSSERNQTLWRERNELRSEISRVRNELEFSKVKIQEFQEDHKLTKDMVALLATGKYQDAIEVAKSIDQGWFDEIDRQVLAQNKLISELKRESEIRKVQDKMNTKELENDFHEFIVTSVIMVLKALIVVVLSSSFACVCFLIYKGVDLSDKLVRSAGVIGFLILYFISSFYGYSLSSLMLNSAVVSAPLLQVFIQWAVPFVAGGFFAFTIKRQLKKEKFHGERWLIVVTTLLFCMLLDVFFRVKTGLAEHDIPIANATFVVGLFITLFFHLKPELKQQEAIA</sequence>
<dbReference type="EMBL" id="CP137578">
    <property type="protein sequence ID" value="WOX27984.1"/>
    <property type="molecule type" value="Genomic_DNA"/>
</dbReference>
<feature type="transmembrane region" description="Helical" evidence="2">
    <location>
        <begin position="287"/>
        <end position="305"/>
    </location>
</feature>
<feature type="transmembrane region" description="Helical" evidence="2">
    <location>
        <begin position="189"/>
        <end position="207"/>
    </location>
</feature>
<accession>A0A8I2H3C9</accession>
<keyword evidence="2" id="KW-0812">Transmembrane</keyword>
<feature type="transmembrane region" description="Helical" evidence="2">
    <location>
        <begin position="256"/>
        <end position="275"/>
    </location>
</feature>
<dbReference type="EMBL" id="WEIA01000008">
    <property type="protein sequence ID" value="NLR22376.1"/>
    <property type="molecule type" value="Genomic_DNA"/>
</dbReference>
<evidence type="ECO:0000313" key="5">
    <source>
        <dbReference type="Proteomes" id="UP000646877"/>
    </source>
</evidence>
<feature type="transmembrane region" description="Helical" evidence="2">
    <location>
        <begin position="148"/>
        <end position="177"/>
    </location>
</feature>
<feature type="coiled-coil region" evidence="1">
    <location>
        <begin position="27"/>
        <end position="75"/>
    </location>
</feature>
<evidence type="ECO:0000313" key="3">
    <source>
        <dbReference type="EMBL" id="NLR22376.1"/>
    </source>
</evidence>